<comment type="caution">
    <text evidence="2">The sequence shown here is derived from an EMBL/GenBank/DDBJ whole genome shotgun (WGS) entry which is preliminary data.</text>
</comment>
<evidence type="ECO:0000313" key="2">
    <source>
        <dbReference type="EMBL" id="RYU09770.1"/>
    </source>
</evidence>
<dbReference type="OrthoDB" id="5145920at2"/>
<evidence type="ECO:0000256" key="1">
    <source>
        <dbReference type="SAM" id="Coils"/>
    </source>
</evidence>
<reference evidence="2 3" key="1">
    <citation type="submission" date="2019-01" db="EMBL/GenBank/DDBJ databases">
        <title>Nocardioides guangzhouensis sp. nov., an actinobacterium isolated from soil.</title>
        <authorList>
            <person name="Fu Y."/>
            <person name="Cai Y."/>
            <person name="Lin Z."/>
            <person name="Chen P."/>
        </authorList>
    </citation>
    <scope>NUCLEOTIDE SEQUENCE [LARGE SCALE GENOMIC DNA]</scope>
    <source>
        <strain evidence="2 3">NBRC 105384</strain>
    </source>
</reference>
<sequence>MPQENLPATLKRVATFAPGRRAKLAGSQIAGVIESDATFREHLARQVRTAVAAVADALEAGAPPAAADPVEVAAIAYLLRPDGWLDLVAASADAAAAEREVEVSRQSAGQVDRLRRQLEAAADELRDVRARNREEVARLKAENAELRHKLGDVRTRLRSAEVASTAAEEAATEAGRNVQAAVTAAEAETRRLRVRIEELESDLAAVRRTERTGRGAETLRARLLLDTLLDTAQGLRRELALPAVEGAPADQVEAHVAEQGSRTSTGHGSMAVDDPALLEQLLALPRVHMVVDGYNVTKTAWPELSLEKQRDRLLGALAPLVARSGAEVTVVFDAADKKERPLVNRPRGVRVLFSPVGVIADDVIRELVAAEPQGRPVVVVTTDQAVVRDVVKAGARPVASAALSRLLARS</sequence>
<dbReference type="Proteomes" id="UP000291189">
    <property type="component" value="Unassembled WGS sequence"/>
</dbReference>
<keyword evidence="3" id="KW-1185">Reference proteome</keyword>
<dbReference type="PANTHER" id="PTHR34547">
    <property type="entry name" value="YACP-LIKE NYN DOMAIN PROTEIN"/>
    <property type="match status" value="1"/>
</dbReference>
<feature type="coiled-coil region" evidence="1">
    <location>
        <begin position="182"/>
        <end position="209"/>
    </location>
</feature>
<keyword evidence="1" id="KW-0175">Coiled coil</keyword>
<proteinExistence type="predicted"/>
<dbReference type="EMBL" id="SDPU01000035">
    <property type="protein sequence ID" value="RYU09770.1"/>
    <property type="molecule type" value="Genomic_DNA"/>
</dbReference>
<evidence type="ECO:0000313" key="3">
    <source>
        <dbReference type="Proteomes" id="UP000291189"/>
    </source>
</evidence>
<accession>A0A4Q5IUX3</accession>
<protein>
    <submittedName>
        <fullName evidence="2">RNA-binding protein</fullName>
    </submittedName>
</protein>
<dbReference type="PANTHER" id="PTHR34547:SF1">
    <property type="entry name" value="YACP-LIKE NYN DOMAIN PROTEIN"/>
    <property type="match status" value="1"/>
</dbReference>
<feature type="coiled-coil region" evidence="1">
    <location>
        <begin position="104"/>
        <end position="156"/>
    </location>
</feature>
<dbReference type="AlphaFoldDB" id="A0A4Q5IUX3"/>
<organism evidence="2 3">
    <name type="scientific">Nocardioides iriomotensis</name>
    <dbReference type="NCBI Taxonomy" id="715784"/>
    <lineage>
        <taxon>Bacteria</taxon>
        <taxon>Bacillati</taxon>
        <taxon>Actinomycetota</taxon>
        <taxon>Actinomycetes</taxon>
        <taxon>Propionibacteriales</taxon>
        <taxon>Nocardioidaceae</taxon>
        <taxon>Nocardioides</taxon>
    </lineage>
</organism>
<dbReference type="Pfam" id="PF05991">
    <property type="entry name" value="NYN_YacP"/>
    <property type="match status" value="1"/>
</dbReference>
<gene>
    <name evidence="2" type="ORF">ETU37_21490</name>
</gene>
<name>A0A4Q5IUX3_9ACTN</name>
<dbReference type="InterPro" id="IPR010298">
    <property type="entry name" value="YacP-like"/>
</dbReference>